<feature type="non-terminal residue" evidence="1">
    <location>
        <position position="1"/>
    </location>
</feature>
<proteinExistence type="predicted"/>
<reference evidence="1 2" key="1">
    <citation type="journal article" date="2021" name="BMC Biol.">
        <title>Horizontally acquired antibacterial genes associated with adaptive radiation of ladybird beetles.</title>
        <authorList>
            <person name="Li H.S."/>
            <person name="Tang X.F."/>
            <person name="Huang Y.H."/>
            <person name="Xu Z.Y."/>
            <person name="Chen M.L."/>
            <person name="Du X.Y."/>
            <person name="Qiu B.Y."/>
            <person name="Chen P.T."/>
            <person name="Zhang W."/>
            <person name="Slipinski A."/>
            <person name="Escalona H.E."/>
            <person name="Waterhouse R.M."/>
            <person name="Zwick A."/>
            <person name="Pang H."/>
        </authorList>
    </citation>
    <scope>NUCLEOTIDE SEQUENCE [LARGE SCALE GENOMIC DNA]</scope>
    <source>
        <strain evidence="1">SYSU2018</strain>
    </source>
</reference>
<keyword evidence="2" id="KW-1185">Reference proteome</keyword>
<gene>
    <name evidence="1" type="ORF">HHI36_005053</name>
</gene>
<dbReference type="EMBL" id="JABFTP020000144">
    <property type="protein sequence ID" value="KAL3281850.1"/>
    <property type="molecule type" value="Genomic_DNA"/>
</dbReference>
<name>A0ABD2NT88_9CUCU</name>
<dbReference type="AlphaFoldDB" id="A0ABD2NT88"/>
<comment type="caution">
    <text evidence="1">The sequence shown here is derived from an EMBL/GenBank/DDBJ whole genome shotgun (WGS) entry which is preliminary data.</text>
</comment>
<sequence>KTSQHEMTSQMNPQAIDMVYALHLSTAYSTDGRYCYDETLWLSMKLATVILTSDGS</sequence>
<evidence type="ECO:0000313" key="2">
    <source>
        <dbReference type="Proteomes" id="UP001516400"/>
    </source>
</evidence>
<accession>A0ABD2NT88</accession>
<evidence type="ECO:0000313" key="1">
    <source>
        <dbReference type="EMBL" id="KAL3281850.1"/>
    </source>
</evidence>
<protein>
    <submittedName>
        <fullName evidence="1">Uncharacterized protein</fullName>
    </submittedName>
</protein>
<organism evidence="1 2">
    <name type="scientific">Cryptolaemus montrouzieri</name>
    <dbReference type="NCBI Taxonomy" id="559131"/>
    <lineage>
        <taxon>Eukaryota</taxon>
        <taxon>Metazoa</taxon>
        <taxon>Ecdysozoa</taxon>
        <taxon>Arthropoda</taxon>
        <taxon>Hexapoda</taxon>
        <taxon>Insecta</taxon>
        <taxon>Pterygota</taxon>
        <taxon>Neoptera</taxon>
        <taxon>Endopterygota</taxon>
        <taxon>Coleoptera</taxon>
        <taxon>Polyphaga</taxon>
        <taxon>Cucujiformia</taxon>
        <taxon>Coccinelloidea</taxon>
        <taxon>Coccinellidae</taxon>
        <taxon>Scymninae</taxon>
        <taxon>Scymnini</taxon>
        <taxon>Cryptolaemus</taxon>
    </lineage>
</organism>
<dbReference type="Proteomes" id="UP001516400">
    <property type="component" value="Unassembled WGS sequence"/>
</dbReference>